<dbReference type="CDD" id="cd07361">
    <property type="entry name" value="MEMO_like"/>
    <property type="match status" value="1"/>
</dbReference>
<dbReference type="EMBL" id="JAEPRD010000015">
    <property type="protein sequence ID" value="KAG2209540.1"/>
    <property type="molecule type" value="Genomic_DNA"/>
</dbReference>
<comment type="caution">
    <text evidence="2">The sequence shown here is derived from an EMBL/GenBank/DDBJ whole genome shotgun (WGS) entry which is preliminary data.</text>
</comment>
<protein>
    <recommendedName>
        <fullName evidence="4">Protein MEMO1</fullName>
    </recommendedName>
</protein>
<evidence type="ECO:0008006" key="4">
    <source>
        <dbReference type="Google" id="ProtNLM"/>
    </source>
</evidence>
<evidence type="ECO:0000313" key="3">
    <source>
        <dbReference type="Proteomes" id="UP000603453"/>
    </source>
</evidence>
<proteinExistence type="inferred from homology"/>
<dbReference type="AlphaFoldDB" id="A0A8H7V703"/>
<dbReference type="NCBIfam" id="TIGR04336">
    <property type="entry name" value="AmmeMemoSam_B"/>
    <property type="match status" value="1"/>
</dbReference>
<dbReference type="PANTHER" id="PTHR11060">
    <property type="entry name" value="PROTEIN MEMO1"/>
    <property type="match status" value="1"/>
</dbReference>
<dbReference type="Gene3D" id="3.40.830.10">
    <property type="entry name" value="LigB-like"/>
    <property type="match status" value="1"/>
</dbReference>
<reference evidence="2" key="1">
    <citation type="submission" date="2020-12" db="EMBL/GenBank/DDBJ databases">
        <title>Metabolic potential, ecology and presence of endohyphal bacteria is reflected in genomic diversity of Mucoromycotina.</title>
        <authorList>
            <person name="Muszewska A."/>
            <person name="Okrasinska A."/>
            <person name="Steczkiewicz K."/>
            <person name="Drgas O."/>
            <person name="Orlowska M."/>
            <person name="Perlinska-Lenart U."/>
            <person name="Aleksandrzak-Piekarczyk T."/>
            <person name="Szatraj K."/>
            <person name="Zielenkiewicz U."/>
            <person name="Pilsyk S."/>
            <person name="Malc E."/>
            <person name="Mieczkowski P."/>
            <person name="Kruszewska J.S."/>
            <person name="Biernat P."/>
            <person name="Pawlowska J."/>
        </authorList>
    </citation>
    <scope>NUCLEOTIDE SEQUENCE</scope>
    <source>
        <strain evidence="2">WA0000017839</strain>
    </source>
</reference>
<gene>
    <name evidence="2" type="ORF">INT47_008384</name>
</gene>
<dbReference type="PANTHER" id="PTHR11060:SF0">
    <property type="entry name" value="PROTEIN MEMO1"/>
    <property type="match status" value="1"/>
</dbReference>
<dbReference type="HAMAP" id="MF_00055">
    <property type="entry name" value="MEMO1"/>
    <property type="match status" value="1"/>
</dbReference>
<keyword evidence="3" id="KW-1185">Reference proteome</keyword>
<sequence>MIRSASHAGTWYIANKTELNEQLETFFERATKEHTSQKKNFPIQGVRAIIGPHAGFQYSGPTAAFAYKAVDISKIKRVFLLGPSHQAYFDGCNLSKCDTYETPLGNLQVDRQVTEALYQTEKFGYMTKTMDEREHSLEMHLPFIYKLFERKINEIKIVPILVGSISDRKERMYGETLADYLSNPENLFIISSDFCHWGSRFRYTYYTGKENDKDPILLSERTEQEISRPIHESIKELDSLGIEQLKSLSFEKFHTYLEQTGNTICGRHPIGVLMAALEILKNNRKTSNQTLVCIKYDQSSACKRIEDSSVSYASIYVQIE</sequence>
<comment type="similarity">
    <text evidence="1">Belongs to the MEMO1 family.</text>
</comment>
<dbReference type="Proteomes" id="UP000603453">
    <property type="component" value="Unassembled WGS sequence"/>
</dbReference>
<dbReference type="Pfam" id="PF01875">
    <property type="entry name" value="Memo"/>
    <property type="match status" value="1"/>
</dbReference>
<evidence type="ECO:0000256" key="1">
    <source>
        <dbReference type="ARBA" id="ARBA00006315"/>
    </source>
</evidence>
<dbReference type="InterPro" id="IPR002737">
    <property type="entry name" value="MEMO1_fam"/>
</dbReference>
<dbReference type="OrthoDB" id="417112at2759"/>
<evidence type="ECO:0000313" key="2">
    <source>
        <dbReference type="EMBL" id="KAG2209540.1"/>
    </source>
</evidence>
<name>A0A8H7V703_9FUNG</name>
<organism evidence="2 3">
    <name type="scientific">Mucor saturninus</name>
    <dbReference type="NCBI Taxonomy" id="64648"/>
    <lineage>
        <taxon>Eukaryota</taxon>
        <taxon>Fungi</taxon>
        <taxon>Fungi incertae sedis</taxon>
        <taxon>Mucoromycota</taxon>
        <taxon>Mucoromycotina</taxon>
        <taxon>Mucoromycetes</taxon>
        <taxon>Mucorales</taxon>
        <taxon>Mucorineae</taxon>
        <taxon>Mucoraceae</taxon>
        <taxon>Mucor</taxon>
    </lineage>
</organism>
<accession>A0A8H7V703</accession>